<proteinExistence type="predicted"/>
<reference evidence="1" key="1">
    <citation type="submission" date="2022-10" db="EMBL/GenBank/DDBJ databases">
        <title>Complete Genome of Trichothecium roseum strain YXFP-22015, a Plant Pathogen Isolated from Citrus.</title>
        <authorList>
            <person name="Wang Y."/>
            <person name="Zhu L."/>
        </authorList>
    </citation>
    <scope>NUCLEOTIDE SEQUENCE</scope>
    <source>
        <strain evidence="1">YXFP-22015</strain>
    </source>
</reference>
<accession>A0ACC0V8Y0</accession>
<keyword evidence="2" id="KW-1185">Reference proteome</keyword>
<sequence length="573" mass="65114">MYKPAPPRRKKTNIVRTQTGCKGCRKRRTKCDEQKPSCGTCARLGRPCERFSPKLEFRVLTSASAGNQRQKAKKQSDHRHDPVSRLSPALQPHRDPSQCVMFYKDVWRRQCLPALNLVFQQLDLNHQPADLITEAIVALSACWLSRSQPQRKLFAVSGVAGLGVRPDSGHEAQSHEYYGAVMRKMATWSHEDFNARPTLALAVLVLFCYLESSMGNFKEFRVHSTGTRTLIRSYADWVVNEGSDILAAWVEIEMQNWWRRVYFSTPGFYRNSDSLLLQPRLDAVLETAKHNRAAVLLIMCESHRLNNAAVISSWEHYGGCSSDDLLSRSVDAVVWNTENNKSTPYECQILLQGQSARLEQWLALLPVTDLPDCWEDGREPATAEQGMFNVRPLHFQSHRAAMNFSYYVTARIMQCTEPLASLDGTLHENIDAMYEESEAWVTILLRITAGIDWEDCTKLNAYTVGFASLLLACSLRSRRLETGIWIQGWLEERLSKGNVYEEGNFPVFQVLEGLRLVNAERRNGRDVFAMFQTVDDSGGNGKLGSYHSQMLVALQIYGRCRTSGTMYTYLRTV</sequence>
<dbReference type="Proteomes" id="UP001163324">
    <property type="component" value="Chromosome 2"/>
</dbReference>
<organism evidence="1 2">
    <name type="scientific">Trichothecium roseum</name>
    <dbReference type="NCBI Taxonomy" id="47278"/>
    <lineage>
        <taxon>Eukaryota</taxon>
        <taxon>Fungi</taxon>
        <taxon>Dikarya</taxon>
        <taxon>Ascomycota</taxon>
        <taxon>Pezizomycotina</taxon>
        <taxon>Sordariomycetes</taxon>
        <taxon>Hypocreomycetidae</taxon>
        <taxon>Hypocreales</taxon>
        <taxon>Hypocreales incertae sedis</taxon>
        <taxon>Trichothecium</taxon>
    </lineage>
</organism>
<protein>
    <submittedName>
        <fullName evidence="1">Uncharacterized protein</fullName>
    </submittedName>
</protein>
<gene>
    <name evidence="1" type="ORF">N3K66_002196</name>
</gene>
<dbReference type="EMBL" id="CM047941">
    <property type="protein sequence ID" value="KAI9902844.1"/>
    <property type="molecule type" value="Genomic_DNA"/>
</dbReference>
<comment type="caution">
    <text evidence="1">The sequence shown here is derived from an EMBL/GenBank/DDBJ whole genome shotgun (WGS) entry which is preliminary data.</text>
</comment>
<name>A0ACC0V8Y0_9HYPO</name>
<evidence type="ECO:0000313" key="2">
    <source>
        <dbReference type="Proteomes" id="UP001163324"/>
    </source>
</evidence>
<evidence type="ECO:0000313" key="1">
    <source>
        <dbReference type="EMBL" id="KAI9902844.1"/>
    </source>
</evidence>